<gene>
    <name evidence="2" type="ORF">E3N88_43403</name>
</gene>
<reference evidence="2 3" key="1">
    <citation type="submission" date="2019-05" db="EMBL/GenBank/DDBJ databases">
        <title>Mikania micrantha, genome provides insights into the molecular mechanism of rapid growth.</title>
        <authorList>
            <person name="Liu B."/>
        </authorList>
    </citation>
    <scope>NUCLEOTIDE SEQUENCE [LARGE SCALE GENOMIC DNA]</scope>
    <source>
        <strain evidence="2">NLD-2019</strain>
        <tissue evidence="2">Leaf</tissue>
    </source>
</reference>
<dbReference type="PROSITE" id="PS50011">
    <property type="entry name" value="PROTEIN_KINASE_DOM"/>
    <property type="match status" value="1"/>
</dbReference>
<evidence type="ECO:0000313" key="2">
    <source>
        <dbReference type="EMBL" id="KAD1020754.1"/>
    </source>
</evidence>
<keyword evidence="3" id="KW-1185">Reference proteome</keyword>
<dbReference type="InterPro" id="IPR011009">
    <property type="entry name" value="Kinase-like_dom_sf"/>
</dbReference>
<dbReference type="Pfam" id="PF00069">
    <property type="entry name" value="Pkinase"/>
    <property type="match status" value="1"/>
</dbReference>
<dbReference type="GO" id="GO:0004672">
    <property type="term" value="F:protein kinase activity"/>
    <property type="evidence" value="ECO:0007669"/>
    <property type="project" value="InterPro"/>
</dbReference>
<protein>
    <recommendedName>
        <fullName evidence="1">Protein kinase domain-containing protein</fullName>
    </recommendedName>
</protein>
<feature type="domain" description="Protein kinase" evidence="1">
    <location>
        <begin position="1"/>
        <end position="163"/>
    </location>
</feature>
<organism evidence="2 3">
    <name type="scientific">Mikania micrantha</name>
    <name type="common">bitter vine</name>
    <dbReference type="NCBI Taxonomy" id="192012"/>
    <lineage>
        <taxon>Eukaryota</taxon>
        <taxon>Viridiplantae</taxon>
        <taxon>Streptophyta</taxon>
        <taxon>Embryophyta</taxon>
        <taxon>Tracheophyta</taxon>
        <taxon>Spermatophyta</taxon>
        <taxon>Magnoliopsida</taxon>
        <taxon>eudicotyledons</taxon>
        <taxon>Gunneridae</taxon>
        <taxon>Pentapetalae</taxon>
        <taxon>asterids</taxon>
        <taxon>campanulids</taxon>
        <taxon>Asterales</taxon>
        <taxon>Asteraceae</taxon>
        <taxon>Asteroideae</taxon>
        <taxon>Heliantheae alliance</taxon>
        <taxon>Eupatorieae</taxon>
        <taxon>Mikania</taxon>
    </lineage>
</organism>
<dbReference type="AlphaFoldDB" id="A0A5N6LH92"/>
<dbReference type="Proteomes" id="UP000326396">
    <property type="component" value="Unassembled WGS sequence"/>
</dbReference>
<dbReference type="GO" id="GO:0005524">
    <property type="term" value="F:ATP binding"/>
    <property type="evidence" value="ECO:0007669"/>
    <property type="project" value="InterPro"/>
</dbReference>
<name>A0A5N6LH92_9ASTR</name>
<comment type="caution">
    <text evidence="2">The sequence shown here is derived from an EMBL/GenBank/DDBJ whole genome shotgun (WGS) entry which is preliminary data.</text>
</comment>
<evidence type="ECO:0000259" key="1">
    <source>
        <dbReference type="PROSITE" id="PS50011"/>
    </source>
</evidence>
<dbReference type="OrthoDB" id="5876821at2759"/>
<dbReference type="SUPFAM" id="SSF56112">
    <property type="entry name" value="Protein kinase-like (PK-like)"/>
    <property type="match status" value="1"/>
</dbReference>
<dbReference type="InterPro" id="IPR000719">
    <property type="entry name" value="Prot_kinase_dom"/>
</dbReference>
<dbReference type="Gene3D" id="1.10.510.10">
    <property type="entry name" value="Transferase(Phosphotransferase) domain 1"/>
    <property type="match status" value="1"/>
</dbReference>
<dbReference type="Gene3D" id="3.30.200.20">
    <property type="entry name" value="Phosphorylase Kinase, domain 1"/>
    <property type="match status" value="1"/>
</dbReference>
<sequence length="163" mass="18844">MKKKKSAMALVPSFSSLSPSIYLHHLPSQVKEMRDRNRHRRYTQEMRNVAIMSCLGVFDKDLVMMVSINDTAASTVWNDNQLMMIVFITINEGRLDENLLFDYLIIVVSSQSNALQFLHNIGIVHRDVKPVNALLEKSIRLHLADLGSDIQFETIDRSYMQRY</sequence>
<evidence type="ECO:0000313" key="3">
    <source>
        <dbReference type="Proteomes" id="UP000326396"/>
    </source>
</evidence>
<dbReference type="EMBL" id="SZYD01001151">
    <property type="protein sequence ID" value="KAD1020754.1"/>
    <property type="molecule type" value="Genomic_DNA"/>
</dbReference>
<accession>A0A5N6LH92</accession>
<proteinExistence type="predicted"/>